<feature type="compositionally biased region" description="Basic and acidic residues" evidence="2">
    <location>
        <begin position="103"/>
        <end position="112"/>
    </location>
</feature>
<protein>
    <submittedName>
        <fullName evidence="3">Uncharacterized protein</fullName>
    </submittedName>
</protein>
<feature type="compositionally biased region" description="Acidic residues" evidence="2">
    <location>
        <begin position="124"/>
        <end position="137"/>
    </location>
</feature>
<dbReference type="AlphaFoldDB" id="A0A7G2CB66"/>
<sequence>MSFTDPTNLRWALYDGVYYPALLLPSEADTADGHVNVFFLGFDSGASVPTENVRAFDLNDSEKVNNVDIQPGIEAAKNILANASSFTENGGNDIVFENPDDGEERRRKSEKEKKKKKKKRDRESDDEDLEQLLEDDDGLHSDKEKSARHKKKKEKRSKRHRDTEEDDDDAFGGRVKSSPSGDKVVEEDWFNTDDYVDSGKGGGLSQGNGRRFAQRYVQQITYFYEVVRQRAREWDQLLSLSERSAVNYLEEYLERIEITRQLLEAQIANAKDEAEVQVLKEKLHEYSNVVIETLVHRVVLLKEKQKEAREIKKAARFTVSFRDLSIAFLLEKAREYPSLDASDKLQRYYEQEQRAELFLTRLRNTSKAGIAGENPKPFQQWNQTRDLMILSGVRDTQPVPCPGFIPRSFSQAVKNRENEAVKRYAAANQQTGVDEESQLQNFQSYKELTSRKYPVYFNFNDLTIDAGDVPSEDDNVFDAEAVDEAGGVDLPSIHVGINLESEVLQNEGAMLRNDGYQSVVPEYSVGLESESAWLGNSLHKGDVSISASSAHSGGSRFSLRKDNSGTSNWREAVKRCVSKRLYYYATKKGDETSLTEDQLPSVAKKLVDRTTRKMLEGGEGALLLRTNDQMLVFDKDMEKRLIKSVDSYVQRHFLKKQDA</sequence>
<evidence type="ECO:0000256" key="2">
    <source>
        <dbReference type="SAM" id="MobiDB-lite"/>
    </source>
</evidence>
<evidence type="ECO:0000313" key="3">
    <source>
        <dbReference type="EMBL" id="CAD2217046.1"/>
    </source>
</evidence>
<feature type="coiled-coil region" evidence="1">
    <location>
        <begin position="249"/>
        <end position="289"/>
    </location>
</feature>
<keyword evidence="1" id="KW-0175">Coiled coil</keyword>
<dbReference type="OrthoDB" id="273611at2759"/>
<gene>
    <name evidence="3" type="ORF">ADEAN_000452400</name>
</gene>
<feature type="region of interest" description="Disordered" evidence="2">
    <location>
        <begin position="87"/>
        <end position="184"/>
    </location>
</feature>
<proteinExistence type="predicted"/>
<dbReference type="VEuPathDB" id="TriTrypDB:ADEAN_000452400"/>
<dbReference type="Proteomes" id="UP000515908">
    <property type="component" value="Chromosome 08"/>
</dbReference>
<evidence type="ECO:0000313" key="4">
    <source>
        <dbReference type="Proteomes" id="UP000515908"/>
    </source>
</evidence>
<dbReference type="EMBL" id="LR877152">
    <property type="protein sequence ID" value="CAD2217046.1"/>
    <property type="molecule type" value="Genomic_DNA"/>
</dbReference>
<evidence type="ECO:0000256" key="1">
    <source>
        <dbReference type="SAM" id="Coils"/>
    </source>
</evidence>
<reference evidence="3 4" key="1">
    <citation type="submission" date="2020-08" db="EMBL/GenBank/DDBJ databases">
        <authorList>
            <person name="Newling K."/>
            <person name="Davey J."/>
            <person name="Forrester S."/>
        </authorList>
    </citation>
    <scope>NUCLEOTIDE SEQUENCE [LARGE SCALE GENOMIC DNA]</scope>
    <source>
        <strain evidence="4">Crithidia deanei Carvalho (ATCC PRA-265)</strain>
    </source>
</reference>
<keyword evidence="4" id="KW-1185">Reference proteome</keyword>
<name>A0A7G2CB66_9TRYP</name>
<organism evidence="3 4">
    <name type="scientific">Angomonas deanei</name>
    <dbReference type="NCBI Taxonomy" id="59799"/>
    <lineage>
        <taxon>Eukaryota</taxon>
        <taxon>Discoba</taxon>
        <taxon>Euglenozoa</taxon>
        <taxon>Kinetoplastea</taxon>
        <taxon>Metakinetoplastina</taxon>
        <taxon>Trypanosomatida</taxon>
        <taxon>Trypanosomatidae</taxon>
        <taxon>Strigomonadinae</taxon>
        <taxon>Angomonas</taxon>
    </lineage>
</organism>
<accession>A0A7G2CB66</accession>
<feature type="compositionally biased region" description="Basic residues" evidence="2">
    <location>
        <begin position="146"/>
        <end position="160"/>
    </location>
</feature>